<name>A0A9C6WQD2_ARADU</name>
<organism evidence="1 2">
    <name type="scientific">Arachis duranensis</name>
    <name type="common">Wild peanut</name>
    <dbReference type="NCBI Taxonomy" id="130453"/>
    <lineage>
        <taxon>Eukaryota</taxon>
        <taxon>Viridiplantae</taxon>
        <taxon>Streptophyta</taxon>
        <taxon>Embryophyta</taxon>
        <taxon>Tracheophyta</taxon>
        <taxon>Spermatophyta</taxon>
        <taxon>Magnoliopsida</taxon>
        <taxon>eudicotyledons</taxon>
        <taxon>Gunneridae</taxon>
        <taxon>Pentapetalae</taxon>
        <taxon>rosids</taxon>
        <taxon>fabids</taxon>
        <taxon>Fabales</taxon>
        <taxon>Fabaceae</taxon>
        <taxon>Papilionoideae</taxon>
        <taxon>50 kb inversion clade</taxon>
        <taxon>dalbergioids sensu lato</taxon>
        <taxon>Dalbergieae</taxon>
        <taxon>Pterocarpus clade</taxon>
        <taxon>Arachis</taxon>
    </lineage>
</organism>
<dbReference type="GeneID" id="127745471"/>
<protein>
    <submittedName>
        <fullName evidence="2">Uncharacterized mitochondrial protein AtMg00310-like</fullName>
    </submittedName>
</protein>
<dbReference type="PANTHER" id="PTHR33116:SF78">
    <property type="entry name" value="OS12G0587133 PROTEIN"/>
    <property type="match status" value="1"/>
</dbReference>
<proteinExistence type="predicted"/>
<reference evidence="1" key="1">
    <citation type="journal article" date="2016" name="Nat. Genet.">
        <title>The genome sequences of Arachis duranensis and Arachis ipaensis, the diploid ancestors of cultivated peanut.</title>
        <authorList>
            <person name="Bertioli D.J."/>
            <person name="Cannon S.B."/>
            <person name="Froenicke L."/>
            <person name="Huang G."/>
            <person name="Farmer A.D."/>
            <person name="Cannon E.K."/>
            <person name="Liu X."/>
            <person name="Gao D."/>
            <person name="Clevenger J."/>
            <person name="Dash S."/>
            <person name="Ren L."/>
            <person name="Moretzsohn M.C."/>
            <person name="Shirasawa K."/>
            <person name="Huang W."/>
            <person name="Vidigal B."/>
            <person name="Abernathy B."/>
            <person name="Chu Y."/>
            <person name="Niederhuth C.E."/>
            <person name="Umale P."/>
            <person name="Araujo A.C."/>
            <person name="Kozik A."/>
            <person name="Kim K.D."/>
            <person name="Burow M.D."/>
            <person name="Varshney R.K."/>
            <person name="Wang X."/>
            <person name="Zhang X."/>
            <person name="Barkley N."/>
            <person name="Guimaraes P.M."/>
            <person name="Isobe S."/>
            <person name="Guo B."/>
            <person name="Liao B."/>
            <person name="Stalker H.T."/>
            <person name="Schmitz R.J."/>
            <person name="Scheffler B.E."/>
            <person name="Leal-Bertioli S.C."/>
            <person name="Xun X."/>
            <person name="Jackson S.A."/>
            <person name="Michelmore R."/>
            <person name="Ozias-Akins P."/>
        </authorList>
    </citation>
    <scope>NUCLEOTIDE SEQUENCE [LARGE SCALE GENOMIC DNA]</scope>
    <source>
        <strain evidence="1">cv. V14167</strain>
    </source>
</reference>
<evidence type="ECO:0000313" key="2">
    <source>
        <dbReference type="RefSeq" id="XP_052114169.1"/>
    </source>
</evidence>
<keyword evidence="1" id="KW-1185">Reference proteome</keyword>
<reference evidence="2" key="2">
    <citation type="submission" date="2025-08" db="UniProtKB">
        <authorList>
            <consortium name="RefSeq"/>
        </authorList>
    </citation>
    <scope>IDENTIFICATION</scope>
    <source>
        <tissue evidence="2">Whole plant</tissue>
    </source>
</reference>
<dbReference type="Proteomes" id="UP000515211">
    <property type="component" value="Chromosome 3"/>
</dbReference>
<gene>
    <name evidence="2" type="primary">LOC127745471</name>
</gene>
<dbReference type="KEGG" id="adu:127745471"/>
<dbReference type="PANTHER" id="PTHR33116">
    <property type="entry name" value="REVERSE TRANSCRIPTASE ZINC-BINDING DOMAIN-CONTAINING PROTEIN-RELATED-RELATED"/>
    <property type="match status" value="1"/>
</dbReference>
<accession>A0A9C6WQD2</accession>
<evidence type="ECO:0000313" key="1">
    <source>
        <dbReference type="Proteomes" id="UP000515211"/>
    </source>
</evidence>
<dbReference type="RefSeq" id="XP_052114169.1">
    <property type="nucleotide sequence ID" value="XM_052258209.1"/>
</dbReference>
<dbReference type="AlphaFoldDB" id="A0A9C6WQD2"/>
<sequence length="240" mass="27516">MAGFQETKVVGRYLGAYIREGRGSIRKYKHILDKVKCKLKGQKQKSLSMAGRTVLSQSAIGPLANFAMTHSRVPKYICKSIEKSQRQFIWGSNENERKIHMVSWETMCKPKEAGGLALKNLERMNTAFIAKLCWEIVNNSESLWVRVLCNKYKVDIHARSWAVGLGSSSLWKAMSQVWNFIEGGTMHRDGNGESTMFWKDFWLNIDGNQHHCLAGRDHGERYGFLRWVMEPKRVTEGSPE</sequence>